<dbReference type="PANTHER" id="PTHR43201:SF5">
    <property type="entry name" value="MEDIUM-CHAIN ACYL-COA LIGASE ACSF2, MITOCHONDRIAL"/>
    <property type="match status" value="1"/>
</dbReference>
<sequence>MTIADKIKELKDRHPYKTALVDLKTGDKANFNHMDVKSDKICTYLENKGFKKGDKIVVFVPIGVEFYIILLAIFKMGLQAVFIDPYADTEHINKCCEMISPEGIIGSGKTILKGFFLKGIRKIGKKINYNKMLEQSESLPPMKKRKPKKYEREEEHINENTPALISFTSGSTGFPKIIMRTHGFLMGQHKVLEKNLKFEKETSIYSSFPIFLLSHMATGATVFIPDIDMSSPMEANPKEVTEQIKKNNIQNIILPPVILENIVNYVEKNNMTLKNVQTVYTGGAPVFPKLMQKIDKIFENVKVRALYGASEAEPISILNYEDITEEDIENMKNGYGLLVGRKVDEIDLKIEEISEKADEKMNESENEGFEKKSEAENKKSENKEDKNTGIKGEILVKGENVLKGYLNIPESPDKKWHKTGDTGYINEKGQLVLLGRVKGRIRINDNIYYPFSIETAFSFCEALKKSILTSKDDKLYLITERNPDFEGNLEENEEIKKLKEKFGIFKIVEDEIPVDKRHNSKTDYKKLEELKEKL</sequence>
<evidence type="ECO:0000256" key="4">
    <source>
        <dbReference type="SAM" id="Phobius"/>
    </source>
</evidence>
<dbReference type="KEGG" id="lgo:JCM16774_0035"/>
<proteinExistence type="inferred from homology"/>
<dbReference type="PROSITE" id="PS00455">
    <property type="entry name" value="AMP_BINDING"/>
    <property type="match status" value="1"/>
</dbReference>
<dbReference type="RefSeq" id="WP_026736786.1">
    <property type="nucleotide sequence ID" value="NZ_AP019822.1"/>
</dbReference>
<dbReference type="Proteomes" id="UP000321606">
    <property type="component" value="Chromosome"/>
</dbReference>
<dbReference type="GO" id="GO:0006631">
    <property type="term" value="P:fatty acid metabolic process"/>
    <property type="evidence" value="ECO:0007669"/>
    <property type="project" value="TreeGrafter"/>
</dbReference>
<evidence type="ECO:0000256" key="3">
    <source>
        <dbReference type="SAM" id="MobiDB-lite"/>
    </source>
</evidence>
<dbReference type="InterPro" id="IPR042099">
    <property type="entry name" value="ANL_N_sf"/>
</dbReference>
<keyword evidence="4" id="KW-0812">Transmembrane</keyword>
<dbReference type="Pfam" id="PF00501">
    <property type="entry name" value="AMP-binding"/>
    <property type="match status" value="1"/>
</dbReference>
<dbReference type="AlphaFoldDB" id="A0A510J794"/>
<dbReference type="EMBL" id="AP019822">
    <property type="protein sequence ID" value="BBM35130.1"/>
    <property type="molecule type" value="Genomic_DNA"/>
</dbReference>
<organism evidence="6 7">
    <name type="scientific">Pseudoleptotrichia goodfellowii</name>
    <dbReference type="NCBI Taxonomy" id="157692"/>
    <lineage>
        <taxon>Bacteria</taxon>
        <taxon>Fusobacteriati</taxon>
        <taxon>Fusobacteriota</taxon>
        <taxon>Fusobacteriia</taxon>
        <taxon>Fusobacteriales</taxon>
        <taxon>Leptotrichiaceae</taxon>
        <taxon>Pseudoleptotrichia</taxon>
    </lineage>
</organism>
<feature type="transmembrane region" description="Helical" evidence="4">
    <location>
        <begin position="56"/>
        <end position="74"/>
    </location>
</feature>
<evidence type="ECO:0000256" key="1">
    <source>
        <dbReference type="ARBA" id="ARBA00006432"/>
    </source>
</evidence>
<comment type="similarity">
    <text evidence="1">Belongs to the ATP-dependent AMP-binding enzyme family.</text>
</comment>
<dbReference type="OrthoDB" id="9757771at2"/>
<accession>A0A510J794</accession>
<dbReference type="InterPro" id="IPR020845">
    <property type="entry name" value="AMP-binding_CS"/>
</dbReference>
<dbReference type="PANTHER" id="PTHR43201">
    <property type="entry name" value="ACYL-COA SYNTHETASE"/>
    <property type="match status" value="1"/>
</dbReference>
<reference evidence="6 7" key="1">
    <citation type="submission" date="2019-07" db="EMBL/GenBank/DDBJ databases">
        <title>Complete Genome Sequence of Leptotrichia goodfellowii Strain JCM 16774.</title>
        <authorList>
            <person name="Watanabe S."/>
            <person name="Cui L."/>
        </authorList>
    </citation>
    <scope>NUCLEOTIDE SEQUENCE [LARGE SCALE GENOMIC DNA]</scope>
    <source>
        <strain evidence="6 7">JCM16774</strain>
    </source>
</reference>
<evidence type="ECO:0000256" key="2">
    <source>
        <dbReference type="ARBA" id="ARBA00022598"/>
    </source>
</evidence>
<evidence type="ECO:0000259" key="5">
    <source>
        <dbReference type="Pfam" id="PF00501"/>
    </source>
</evidence>
<dbReference type="Gene3D" id="3.40.50.12780">
    <property type="entry name" value="N-terminal domain of ligase-like"/>
    <property type="match status" value="1"/>
</dbReference>
<name>A0A510J794_9FUSO</name>
<feature type="domain" description="AMP-dependent synthetase/ligase" evidence="5">
    <location>
        <begin position="12"/>
        <end position="354"/>
    </location>
</feature>
<evidence type="ECO:0000313" key="7">
    <source>
        <dbReference type="Proteomes" id="UP000321606"/>
    </source>
</evidence>
<dbReference type="STRING" id="714315.GCA_000516535_00039"/>
<dbReference type="GO" id="GO:0031956">
    <property type="term" value="F:medium-chain fatty acid-CoA ligase activity"/>
    <property type="evidence" value="ECO:0007669"/>
    <property type="project" value="TreeGrafter"/>
</dbReference>
<protein>
    <submittedName>
        <fullName evidence="6">AMP-binding enzyme</fullName>
    </submittedName>
</protein>
<keyword evidence="4" id="KW-0472">Membrane</keyword>
<dbReference type="InterPro" id="IPR000873">
    <property type="entry name" value="AMP-dep_synth/lig_dom"/>
</dbReference>
<dbReference type="SUPFAM" id="SSF56801">
    <property type="entry name" value="Acetyl-CoA synthetase-like"/>
    <property type="match status" value="1"/>
</dbReference>
<evidence type="ECO:0000313" key="6">
    <source>
        <dbReference type="EMBL" id="BBM35130.1"/>
    </source>
</evidence>
<feature type="region of interest" description="Disordered" evidence="3">
    <location>
        <begin position="357"/>
        <end position="386"/>
    </location>
</feature>
<gene>
    <name evidence="6" type="ORF">JCM16774_0035</name>
</gene>
<keyword evidence="2" id="KW-0436">Ligase</keyword>
<keyword evidence="4" id="KW-1133">Transmembrane helix</keyword>